<evidence type="ECO:0008006" key="11">
    <source>
        <dbReference type="Google" id="ProtNLM"/>
    </source>
</evidence>
<evidence type="ECO:0000256" key="2">
    <source>
        <dbReference type="ARBA" id="ARBA00022598"/>
    </source>
</evidence>
<organism evidence="9 10">
    <name type="scientific">Mogibacterium pumilum</name>
    <dbReference type="NCBI Taxonomy" id="86332"/>
    <lineage>
        <taxon>Bacteria</taxon>
        <taxon>Bacillati</taxon>
        <taxon>Bacillota</taxon>
        <taxon>Clostridia</taxon>
        <taxon>Peptostreptococcales</taxon>
        <taxon>Anaerovoracaceae</taxon>
        <taxon>Mogibacterium</taxon>
    </lineage>
</organism>
<dbReference type="NCBIfam" id="NF003417">
    <property type="entry name" value="PRK04813.1"/>
    <property type="match status" value="1"/>
</dbReference>
<gene>
    <name evidence="9" type="ORF">AXF17_07195</name>
</gene>
<dbReference type="NCBIfam" id="TIGR01733">
    <property type="entry name" value="AA-adenyl-dom"/>
    <property type="match status" value="1"/>
</dbReference>
<protein>
    <recommendedName>
        <fullName evidence="11">D-alanine--poly(Phosphoribitol) ligase</fullName>
    </recommendedName>
</protein>
<keyword evidence="1" id="KW-0963">Cytoplasm</keyword>
<dbReference type="Pfam" id="PF13193">
    <property type="entry name" value="AMP-binding_C"/>
    <property type="match status" value="1"/>
</dbReference>
<keyword evidence="4" id="KW-0067">ATP-binding</keyword>
<keyword evidence="10" id="KW-1185">Reference proteome</keyword>
<dbReference type="RefSeq" id="WP_094234447.1">
    <property type="nucleotide sequence ID" value="NZ_CP016199.1"/>
</dbReference>
<evidence type="ECO:0000256" key="5">
    <source>
        <dbReference type="ARBA" id="ARBA00054605"/>
    </source>
</evidence>
<dbReference type="PANTHER" id="PTHR45398:SF1">
    <property type="entry name" value="ENZYME, PUTATIVE (JCVI)-RELATED"/>
    <property type="match status" value="1"/>
</dbReference>
<comment type="function">
    <text evidence="5">Catalyzes the first step in the D-alanylation of lipoteichoic acid (LTA), the activation of D-alanine and its transfer onto the D-alanyl carrier protein (Dcp) DltC. In an ATP-dependent two-step reaction, forms a high energy D-alanyl-AMP intermediate, followed by transfer of the D-alanyl residue as a thiol ester to the phosphopantheinyl prosthetic group of the Dcp. D-alanylation of LTA plays an important role in modulating the properties of the cell wall in Gram-positive bacteria, influencing the net charge of the cell wall.</text>
</comment>
<dbReference type="Proteomes" id="UP000214689">
    <property type="component" value="Chromosome"/>
</dbReference>
<accession>A0A223ATA1</accession>
<evidence type="ECO:0000256" key="6">
    <source>
        <dbReference type="ARBA" id="ARBA00061336"/>
    </source>
</evidence>
<dbReference type="AlphaFoldDB" id="A0A223ATA1"/>
<dbReference type="InterPro" id="IPR042099">
    <property type="entry name" value="ANL_N_sf"/>
</dbReference>
<dbReference type="InterPro" id="IPR045851">
    <property type="entry name" value="AMP-bd_C_sf"/>
</dbReference>
<evidence type="ECO:0000256" key="4">
    <source>
        <dbReference type="ARBA" id="ARBA00022840"/>
    </source>
</evidence>
<dbReference type="EMBL" id="CP016199">
    <property type="protein sequence ID" value="ASS38207.1"/>
    <property type="molecule type" value="Genomic_DNA"/>
</dbReference>
<reference evidence="10" key="1">
    <citation type="submission" date="2016-05" db="EMBL/GenBank/DDBJ databases">
        <authorList>
            <person name="Holder M.E."/>
            <person name="Ajami N.J."/>
            <person name="Petrosino J.F."/>
        </authorList>
    </citation>
    <scope>NUCLEOTIDE SEQUENCE [LARGE SCALE GENOMIC DNA]</scope>
    <source>
        <strain evidence="10">ATCC 700696</strain>
    </source>
</reference>
<feature type="domain" description="AMP-binding enzyme C-terminal" evidence="8">
    <location>
        <begin position="417"/>
        <end position="495"/>
    </location>
</feature>
<keyword evidence="3" id="KW-0547">Nucleotide-binding</keyword>
<sequence>MDIIAKIKNTAIESPERLVFSSRDGEMTYGELWNKSSALASYISNRLDGNREPIMVYGHKHPDMLVAFLACVRSGHAYCPVDIGNPPERVSDIASAIDNEIVIVTQHEDMLDIDSKYEVVGRAQLESIFDGDTSFEDREPVSGDETYYIIFTSGSTGKPKGVKIPADALNNYLKWSVTLSGGISEATRFLNQAPFSFDLSVMDIYTGLATGSTIIALDKGLQQDMSEMLKYISASNIEYWVSTPSFSDMCLGEAEFSEEKFGSIKAFLFCGEVLAKDTAKQLRTRFPRAKVINTYGPTESTVCVTEIDITDDVIAKDGALPIGLPKPGTEIRIDSENSEMIIVGDSVSSGYYNDKERTDKVFFMAEAGSLSEDPKELIRAYRTGDTGHYDESGMLFCDGRIDHQIKLHGYRIELGDIESNLTNIEGVAAAAVIPKKREGKVESLTAFVVREGDIIADDYSGRKYVREALKDFLPSYMVPKRVKFIDKMPLTNNGKADRKKLEELV</sequence>
<evidence type="ECO:0000259" key="8">
    <source>
        <dbReference type="Pfam" id="PF13193"/>
    </source>
</evidence>
<dbReference type="InterPro" id="IPR044507">
    <property type="entry name" value="DltA-like"/>
</dbReference>
<dbReference type="FunFam" id="3.30.300.30:FF:000012">
    <property type="entry name" value="D-alanine--D-alanyl carrier protein ligase"/>
    <property type="match status" value="1"/>
</dbReference>
<dbReference type="PANTHER" id="PTHR45398">
    <property type="match status" value="1"/>
</dbReference>
<dbReference type="SUPFAM" id="SSF56801">
    <property type="entry name" value="Acetyl-CoA synthetase-like"/>
    <property type="match status" value="1"/>
</dbReference>
<evidence type="ECO:0000256" key="3">
    <source>
        <dbReference type="ARBA" id="ARBA00022741"/>
    </source>
</evidence>
<evidence type="ECO:0000256" key="1">
    <source>
        <dbReference type="ARBA" id="ARBA00022490"/>
    </source>
</evidence>
<evidence type="ECO:0000313" key="10">
    <source>
        <dbReference type="Proteomes" id="UP000214689"/>
    </source>
</evidence>
<feature type="domain" description="AMP-dependent synthetase/ligase" evidence="7">
    <location>
        <begin position="11"/>
        <end position="352"/>
    </location>
</feature>
<evidence type="ECO:0000313" key="9">
    <source>
        <dbReference type="EMBL" id="ASS38207.1"/>
    </source>
</evidence>
<dbReference type="CDD" id="cd05945">
    <property type="entry name" value="DltA"/>
    <property type="match status" value="1"/>
</dbReference>
<dbReference type="InterPro" id="IPR025110">
    <property type="entry name" value="AMP-bd_C"/>
</dbReference>
<dbReference type="OrthoDB" id="9778383at2"/>
<dbReference type="InterPro" id="IPR020845">
    <property type="entry name" value="AMP-binding_CS"/>
</dbReference>
<dbReference type="Gene3D" id="3.30.300.30">
    <property type="match status" value="1"/>
</dbReference>
<dbReference type="GO" id="GO:0016874">
    <property type="term" value="F:ligase activity"/>
    <property type="evidence" value="ECO:0007669"/>
    <property type="project" value="UniProtKB-KW"/>
</dbReference>
<dbReference type="Gene3D" id="3.40.50.12780">
    <property type="entry name" value="N-terminal domain of ligase-like"/>
    <property type="match status" value="1"/>
</dbReference>
<dbReference type="InterPro" id="IPR010071">
    <property type="entry name" value="AA_adenyl_dom"/>
</dbReference>
<proteinExistence type="inferred from homology"/>
<dbReference type="InterPro" id="IPR000873">
    <property type="entry name" value="AMP-dep_synth/lig_dom"/>
</dbReference>
<comment type="similarity">
    <text evidence="6">Belongs to the ATP-dependent AMP-binding enzyme family. DltA subfamily.</text>
</comment>
<keyword evidence="2" id="KW-0436">Ligase</keyword>
<dbReference type="PROSITE" id="PS00455">
    <property type="entry name" value="AMP_BINDING"/>
    <property type="match status" value="1"/>
</dbReference>
<name>A0A223ATA1_9FIRM</name>
<dbReference type="GO" id="GO:0005524">
    <property type="term" value="F:ATP binding"/>
    <property type="evidence" value="ECO:0007669"/>
    <property type="project" value="UniProtKB-KW"/>
</dbReference>
<evidence type="ECO:0000259" key="7">
    <source>
        <dbReference type="Pfam" id="PF00501"/>
    </source>
</evidence>
<dbReference type="Pfam" id="PF00501">
    <property type="entry name" value="AMP-binding"/>
    <property type="match status" value="1"/>
</dbReference>